<dbReference type="EMBL" id="PKSL01000021">
    <property type="protein sequence ID" value="POW14024.1"/>
    <property type="molecule type" value="Genomic_DNA"/>
</dbReference>
<dbReference type="InterPro" id="IPR021851">
    <property type="entry name" value="DUF3455"/>
</dbReference>
<dbReference type="VEuPathDB" id="FungiDB:PSHT_02504"/>
<proteinExistence type="predicted"/>
<evidence type="ECO:0008006" key="3">
    <source>
        <dbReference type="Google" id="ProtNLM"/>
    </source>
</evidence>
<organism evidence="1 2">
    <name type="scientific">Puccinia striiformis</name>
    <dbReference type="NCBI Taxonomy" id="27350"/>
    <lineage>
        <taxon>Eukaryota</taxon>
        <taxon>Fungi</taxon>
        <taxon>Dikarya</taxon>
        <taxon>Basidiomycota</taxon>
        <taxon>Pucciniomycotina</taxon>
        <taxon>Pucciniomycetes</taxon>
        <taxon>Pucciniales</taxon>
        <taxon>Pucciniaceae</taxon>
        <taxon>Puccinia</taxon>
    </lineage>
</organism>
<gene>
    <name evidence="1" type="ORF">PSTT_03327</name>
</gene>
<protein>
    <recommendedName>
        <fullName evidence="3">DUF3455 domain-containing protein</fullName>
    </recommendedName>
</protein>
<dbReference type="VEuPathDB" id="FungiDB:PSTT_03327"/>
<dbReference type="PANTHER" id="PTHR35567">
    <property type="entry name" value="MALATE DEHYDROGENASE (AFU_ORTHOLOGUE AFUA_2G13800)"/>
    <property type="match status" value="1"/>
</dbReference>
<keyword evidence="2" id="KW-1185">Reference proteome</keyword>
<evidence type="ECO:0000313" key="1">
    <source>
        <dbReference type="EMBL" id="POW14024.1"/>
    </source>
</evidence>
<reference evidence="1" key="1">
    <citation type="submission" date="2017-12" db="EMBL/GenBank/DDBJ databases">
        <title>Gene loss provides genomic basis for host adaptation in cereal stripe rust fungi.</title>
        <authorList>
            <person name="Xia C."/>
        </authorList>
    </citation>
    <scope>NUCLEOTIDE SEQUENCE [LARGE SCALE GENOMIC DNA]</scope>
    <source>
        <strain evidence="1">93-210</strain>
    </source>
</reference>
<dbReference type="Proteomes" id="UP000239156">
    <property type="component" value="Unassembled WGS sequence"/>
</dbReference>
<evidence type="ECO:0000313" key="2">
    <source>
        <dbReference type="Proteomes" id="UP000239156"/>
    </source>
</evidence>
<sequence>MSQQATPMITPLGPQFSLTYYEQNPRHRSTIMFKRVLSLQAFLLAATVFGQQLPSPLQSPAALGLQLKAQFAGSGNQIYKCVASTTGSTWVSAGAEAQLQGSGPTAGQRGHHYFENGKPVFNLNTVGRVDVVKVAEAPAPSGPGDVKWLELRVVSGPFRAVYRTQSQGGVPRAPPSNPCSQQYSQVPYSATYSFYA</sequence>
<dbReference type="AlphaFoldDB" id="A0A2S4VWW4"/>
<dbReference type="PANTHER" id="PTHR35567:SF1">
    <property type="entry name" value="CONSERVED FUNGAL PROTEIN (AFU_ORTHOLOGUE AFUA_1G14230)"/>
    <property type="match status" value="1"/>
</dbReference>
<dbReference type="Pfam" id="PF11937">
    <property type="entry name" value="DUF3455"/>
    <property type="match status" value="1"/>
</dbReference>
<name>A0A2S4VWW4_9BASI</name>
<comment type="caution">
    <text evidence="1">The sequence shown here is derived from an EMBL/GenBank/DDBJ whole genome shotgun (WGS) entry which is preliminary data.</text>
</comment>
<accession>A0A2S4VWW4</accession>